<name>A0A812JBB0_9DINO</name>
<dbReference type="OrthoDB" id="426825at2759"/>
<evidence type="ECO:0000256" key="1">
    <source>
        <dbReference type="SAM" id="Phobius"/>
    </source>
</evidence>
<dbReference type="SUPFAM" id="SSF53335">
    <property type="entry name" value="S-adenosyl-L-methionine-dependent methyltransferases"/>
    <property type="match status" value="1"/>
</dbReference>
<feature type="transmembrane region" description="Helical" evidence="1">
    <location>
        <begin position="12"/>
        <end position="33"/>
    </location>
</feature>
<comment type="caution">
    <text evidence="3">The sequence shown here is derived from an EMBL/GenBank/DDBJ whole genome shotgun (WGS) entry which is preliminary data.</text>
</comment>
<evidence type="ECO:0000313" key="4">
    <source>
        <dbReference type="Proteomes" id="UP000604046"/>
    </source>
</evidence>
<sequence length="249" mass="27174">MAHGSVNVKVALVAGTAAALGFVAGLHLAWTRLSPRVRRKIRREKNHNGQGGNGDARTTPIGVVCECGAIIQGKCTPEEIARHKASNRHKRNMLRHSSREVVACEEVSEYRAAVLSLVSSDDVVLEVGSHVGGTTKVIASVAGRVVGVDQQPELVAQARQNYPDIRFENFDAFDSTKLVALARSLDPERITKVCIDISGSRDLATVFRLMDLVDKTISPDTMLVKSQALKKMLLRARLWIEHPLNAKVL</sequence>
<dbReference type="EMBL" id="CAJNDS010000407">
    <property type="protein sequence ID" value="CAE7203199.1"/>
    <property type="molecule type" value="Genomic_DNA"/>
</dbReference>
<gene>
    <name evidence="3" type="ORF">SNAT2548_LOCUS6200</name>
</gene>
<accession>A0A812JBB0</accession>
<evidence type="ECO:0000313" key="3">
    <source>
        <dbReference type="EMBL" id="CAE7203199.1"/>
    </source>
</evidence>
<feature type="domain" description="Ribosomal RNA methyltransferase FtsJ" evidence="2">
    <location>
        <begin position="117"/>
        <end position="202"/>
    </location>
</feature>
<organism evidence="3 4">
    <name type="scientific">Symbiodinium natans</name>
    <dbReference type="NCBI Taxonomy" id="878477"/>
    <lineage>
        <taxon>Eukaryota</taxon>
        <taxon>Sar</taxon>
        <taxon>Alveolata</taxon>
        <taxon>Dinophyceae</taxon>
        <taxon>Suessiales</taxon>
        <taxon>Symbiodiniaceae</taxon>
        <taxon>Symbiodinium</taxon>
    </lineage>
</organism>
<proteinExistence type="predicted"/>
<dbReference type="Proteomes" id="UP000604046">
    <property type="component" value="Unassembled WGS sequence"/>
</dbReference>
<evidence type="ECO:0000259" key="2">
    <source>
        <dbReference type="Pfam" id="PF01728"/>
    </source>
</evidence>
<dbReference type="InterPro" id="IPR029063">
    <property type="entry name" value="SAM-dependent_MTases_sf"/>
</dbReference>
<dbReference type="InterPro" id="IPR002877">
    <property type="entry name" value="RNA_MeTrfase_FtsJ_dom"/>
</dbReference>
<protein>
    <recommendedName>
        <fullName evidence="2">Ribosomal RNA methyltransferase FtsJ domain-containing protein</fullName>
    </recommendedName>
</protein>
<dbReference type="Gene3D" id="3.40.50.150">
    <property type="entry name" value="Vaccinia Virus protein VP39"/>
    <property type="match status" value="1"/>
</dbReference>
<keyword evidence="1" id="KW-0812">Transmembrane</keyword>
<dbReference type="GO" id="GO:0032259">
    <property type="term" value="P:methylation"/>
    <property type="evidence" value="ECO:0007669"/>
    <property type="project" value="InterPro"/>
</dbReference>
<dbReference type="AlphaFoldDB" id="A0A812JBB0"/>
<keyword evidence="4" id="KW-1185">Reference proteome</keyword>
<dbReference type="GO" id="GO:0008168">
    <property type="term" value="F:methyltransferase activity"/>
    <property type="evidence" value="ECO:0007669"/>
    <property type="project" value="InterPro"/>
</dbReference>
<keyword evidence="1" id="KW-0472">Membrane</keyword>
<reference evidence="3" key="1">
    <citation type="submission" date="2021-02" db="EMBL/GenBank/DDBJ databases">
        <authorList>
            <person name="Dougan E. K."/>
            <person name="Rhodes N."/>
            <person name="Thang M."/>
            <person name="Chan C."/>
        </authorList>
    </citation>
    <scope>NUCLEOTIDE SEQUENCE</scope>
</reference>
<keyword evidence="1" id="KW-1133">Transmembrane helix</keyword>
<dbReference type="Pfam" id="PF01728">
    <property type="entry name" value="FtsJ"/>
    <property type="match status" value="1"/>
</dbReference>